<dbReference type="EMBL" id="WUUL01000002">
    <property type="protein sequence ID" value="MXQ52860.1"/>
    <property type="molecule type" value="Genomic_DNA"/>
</dbReference>
<keyword evidence="2" id="KW-1133">Transmembrane helix</keyword>
<accession>A0A6I4VSR6</accession>
<feature type="compositionally biased region" description="Acidic residues" evidence="1">
    <location>
        <begin position="168"/>
        <end position="177"/>
    </location>
</feature>
<feature type="region of interest" description="Disordered" evidence="1">
    <location>
        <begin position="151"/>
        <end position="177"/>
    </location>
</feature>
<evidence type="ECO:0000256" key="1">
    <source>
        <dbReference type="SAM" id="MobiDB-lite"/>
    </source>
</evidence>
<keyword evidence="3" id="KW-0240">DNA-directed RNA polymerase</keyword>
<keyword evidence="2" id="KW-0812">Transmembrane</keyword>
<gene>
    <name evidence="3" type="ORF">GSM42_03755</name>
</gene>
<dbReference type="AlphaFoldDB" id="A0A6I4VSR6"/>
<reference evidence="3 4" key="1">
    <citation type="submission" date="2019-12" db="EMBL/GenBank/DDBJ databases">
        <title>Whole-genome analyses of novel actinobacteria.</title>
        <authorList>
            <person name="Sahin N."/>
            <person name="Saygin H."/>
        </authorList>
    </citation>
    <scope>NUCLEOTIDE SEQUENCE [LARGE SCALE GENOMIC DNA]</scope>
    <source>
        <strain evidence="3 4">KC615</strain>
    </source>
</reference>
<feature type="region of interest" description="Disordered" evidence="1">
    <location>
        <begin position="1"/>
        <end position="111"/>
    </location>
</feature>
<dbReference type="RefSeq" id="WP_160800180.1">
    <property type="nucleotide sequence ID" value="NZ_WUUL01000002.1"/>
</dbReference>
<keyword evidence="2" id="KW-0472">Membrane</keyword>
<keyword evidence="4" id="KW-1185">Reference proteome</keyword>
<evidence type="ECO:0000313" key="4">
    <source>
        <dbReference type="Proteomes" id="UP000430692"/>
    </source>
</evidence>
<feature type="transmembrane region" description="Helical" evidence="2">
    <location>
        <begin position="191"/>
        <end position="215"/>
    </location>
</feature>
<feature type="compositionally biased region" description="Basic and acidic residues" evidence="1">
    <location>
        <begin position="151"/>
        <end position="167"/>
    </location>
</feature>
<keyword evidence="3" id="KW-0804">Transcription</keyword>
<dbReference type="Proteomes" id="UP000430692">
    <property type="component" value="Unassembled WGS sequence"/>
</dbReference>
<dbReference type="GO" id="GO:0000428">
    <property type="term" value="C:DNA-directed RNA polymerase complex"/>
    <property type="evidence" value="ECO:0007669"/>
    <property type="project" value="UniProtKB-KW"/>
</dbReference>
<sequence>MSQSEDKKDIKKTEVKEEQEETRLPVGELKWSKEQQEREQQEKEQQEKEKELTDKDSNEKKDNKENTSEKNSVHSEISATLLEVEKEQESHISSHDEKENQKDKKKDPLANIEDTLTPIDFKTYEFDAEQLKAIEQELNALNPQKLEEELHTISQQEHSHRPYNKFEDEVDDEENDELEDRSNNRWLKRTIWIVGLPALLVIVLFVSLIIGHAVVGGQPVGDIFDISMWIHVYNLIYS</sequence>
<organism evidence="3 4">
    <name type="scientific">Shimazuella alba</name>
    <dbReference type="NCBI Taxonomy" id="2690964"/>
    <lineage>
        <taxon>Bacteria</taxon>
        <taxon>Bacillati</taxon>
        <taxon>Bacillota</taxon>
        <taxon>Bacilli</taxon>
        <taxon>Bacillales</taxon>
        <taxon>Thermoactinomycetaceae</taxon>
        <taxon>Shimazuella</taxon>
    </lineage>
</organism>
<feature type="compositionally biased region" description="Basic and acidic residues" evidence="1">
    <location>
        <begin position="83"/>
        <end position="108"/>
    </location>
</feature>
<feature type="compositionally biased region" description="Basic and acidic residues" evidence="1">
    <location>
        <begin position="1"/>
        <end position="16"/>
    </location>
</feature>
<evidence type="ECO:0000313" key="3">
    <source>
        <dbReference type="EMBL" id="MXQ52860.1"/>
    </source>
</evidence>
<protein>
    <submittedName>
        <fullName evidence="3">DNA-directed RNA polymerase subunit beta</fullName>
    </submittedName>
</protein>
<feature type="compositionally biased region" description="Basic and acidic residues" evidence="1">
    <location>
        <begin position="30"/>
        <end position="73"/>
    </location>
</feature>
<proteinExistence type="predicted"/>
<evidence type="ECO:0000256" key="2">
    <source>
        <dbReference type="SAM" id="Phobius"/>
    </source>
</evidence>
<name>A0A6I4VSR6_9BACL</name>
<comment type="caution">
    <text evidence="3">The sequence shown here is derived from an EMBL/GenBank/DDBJ whole genome shotgun (WGS) entry which is preliminary data.</text>
</comment>